<dbReference type="EMBL" id="WWCK01000001">
    <property type="protein sequence ID" value="MYM65457.1"/>
    <property type="molecule type" value="Genomic_DNA"/>
</dbReference>
<reference evidence="1 2" key="1">
    <citation type="submission" date="2019-12" db="EMBL/GenBank/DDBJ databases">
        <title>Novel species isolated from a subtropical stream in China.</title>
        <authorList>
            <person name="Lu H."/>
        </authorList>
    </citation>
    <scope>NUCLEOTIDE SEQUENCE [LARGE SCALE GENOMIC DNA]</scope>
    <source>
        <strain evidence="1 2">FT55W</strain>
    </source>
</reference>
<sequence>MFALNKPALQTAGQILNQQCAAAARAAAEMTVPRKGKPPVAPGVEDLVNAAITDLATASASYRSKQPPYVLNGEQREPVADKLASAVTHIFHLAEANGIDLGNAIALHLSDETTPF</sequence>
<evidence type="ECO:0000313" key="2">
    <source>
        <dbReference type="Proteomes" id="UP000450012"/>
    </source>
</evidence>
<gene>
    <name evidence="1" type="ORF">GTP45_01240</name>
</gene>
<name>A0A7X4GL23_9BURK</name>
<dbReference type="AlphaFoldDB" id="A0A7X4GL23"/>
<evidence type="ECO:0000313" key="1">
    <source>
        <dbReference type="EMBL" id="MYM65457.1"/>
    </source>
</evidence>
<accession>A0A7X4GL23</accession>
<protein>
    <submittedName>
        <fullName evidence="1">Uncharacterized protein</fullName>
    </submittedName>
</protein>
<proteinExistence type="predicted"/>
<organism evidence="1 2">
    <name type="scientific">Duganella rivi</name>
    <dbReference type="NCBI Taxonomy" id="2666083"/>
    <lineage>
        <taxon>Bacteria</taxon>
        <taxon>Pseudomonadati</taxon>
        <taxon>Pseudomonadota</taxon>
        <taxon>Betaproteobacteria</taxon>
        <taxon>Burkholderiales</taxon>
        <taxon>Oxalobacteraceae</taxon>
        <taxon>Telluria group</taxon>
        <taxon>Duganella</taxon>
    </lineage>
</organism>
<keyword evidence="2" id="KW-1185">Reference proteome</keyword>
<dbReference type="RefSeq" id="WP_161012067.1">
    <property type="nucleotide sequence ID" value="NZ_WWCK01000001.1"/>
</dbReference>
<comment type="caution">
    <text evidence="1">The sequence shown here is derived from an EMBL/GenBank/DDBJ whole genome shotgun (WGS) entry which is preliminary data.</text>
</comment>
<dbReference type="Proteomes" id="UP000450012">
    <property type="component" value="Unassembled WGS sequence"/>
</dbReference>